<dbReference type="EMBL" id="CAJNDS010002074">
    <property type="protein sequence ID" value="CAE7306236.1"/>
    <property type="molecule type" value="Genomic_DNA"/>
</dbReference>
<feature type="compositionally biased region" description="Basic and acidic residues" evidence="3">
    <location>
        <begin position="1634"/>
        <end position="1649"/>
    </location>
</feature>
<feature type="compositionally biased region" description="Basic and acidic residues" evidence="3">
    <location>
        <begin position="1510"/>
        <end position="1534"/>
    </location>
</feature>
<feature type="compositionally biased region" description="Basic and acidic residues" evidence="3">
    <location>
        <begin position="1323"/>
        <end position="1336"/>
    </location>
</feature>
<protein>
    <submittedName>
        <fullName evidence="5">Mdn1 protein</fullName>
    </submittedName>
</protein>
<evidence type="ECO:0000313" key="6">
    <source>
        <dbReference type="Proteomes" id="UP000604046"/>
    </source>
</evidence>
<name>A0A812NGS1_9DINO</name>
<feature type="compositionally biased region" description="Basic and acidic residues" evidence="3">
    <location>
        <begin position="777"/>
        <end position="788"/>
    </location>
</feature>
<comment type="caution">
    <text evidence="5">The sequence shown here is derived from an EMBL/GenBank/DDBJ whole genome shotgun (WGS) entry which is preliminary data.</text>
</comment>
<evidence type="ECO:0000256" key="2">
    <source>
        <dbReference type="ARBA" id="ARBA00022840"/>
    </source>
</evidence>
<feature type="region of interest" description="Disordered" evidence="3">
    <location>
        <begin position="776"/>
        <end position="814"/>
    </location>
</feature>
<dbReference type="GO" id="GO:0005634">
    <property type="term" value="C:nucleus"/>
    <property type="evidence" value="ECO:0007669"/>
    <property type="project" value="TreeGrafter"/>
</dbReference>
<dbReference type="PROSITE" id="PS50234">
    <property type="entry name" value="VWFA"/>
    <property type="match status" value="1"/>
</dbReference>
<dbReference type="Gene3D" id="3.40.50.410">
    <property type="entry name" value="von Willebrand factor, type A domain"/>
    <property type="match status" value="1"/>
</dbReference>
<dbReference type="SUPFAM" id="SSF53300">
    <property type="entry name" value="vWA-like"/>
    <property type="match status" value="1"/>
</dbReference>
<gene>
    <name evidence="5" type="primary">mdn1</name>
    <name evidence="5" type="ORF">SNAT2548_LOCUS16093</name>
</gene>
<evidence type="ECO:0000259" key="4">
    <source>
        <dbReference type="PROSITE" id="PS50234"/>
    </source>
</evidence>
<evidence type="ECO:0000256" key="1">
    <source>
        <dbReference type="ARBA" id="ARBA00022741"/>
    </source>
</evidence>
<dbReference type="GO" id="GO:0000055">
    <property type="term" value="P:ribosomal large subunit export from nucleus"/>
    <property type="evidence" value="ECO:0007669"/>
    <property type="project" value="TreeGrafter"/>
</dbReference>
<feature type="compositionally biased region" description="Acidic residues" evidence="3">
    <location>
        <begin position="1698"/>
        <end position="1715"/>
    </location>
</feature>
<feature type="compositionally biased region" description="Basic and acidic residues" evidence="3">
    <location>
        <begin position="1230"/>
        <end position="1255"/>
    </location>
</feature>
<dbReference type="PANTHER" id="PTHR48103:SF2">
    <property type="entry name" value="MIDASIN"/>
    <property type="match status" value="1"/>
</dbReference>
<feature type="compositionally biased region" description="Acidic residues" evidence="3">
    <location>
        <begin position="1439"/>
        <end position="1452"/>
    </location>
</feature>
<feature type="compositionally biased region" description="Acidic residues" evidence="3">
    <location>
        <begin position="1267"/>
        <end position="1285"/>
    </location>
</feature>
<dbReference type="InterPro" id="IPR036465">
    <property type="entry name" value="vWFA_dom_sf"/>
</dbReference>
<dbReference type="GO" id="GO:0005524">
    <property type="term" value="F:ATP binding"/>
    <property type="evidence" value="ECO:0007669"/>
    <property type="project" value="UniProtKB-KW"/>
</dbReference>
<feature type="compositionally biased region" description="Acidic residues" evidence="3">
    <location>
        <begin position="1308"/>
        <end position="1322"/>
    </location>
</feature>
<dbReference type="PANTHER" id="PTHR48103">
    <property type="entry name" value="MIDASIN-RELATED"/>
    <property type="match status" value="1"/>
</dbReference>
<feature type="compositionally biased region" description="Acidic residues" evidence="3">
    <location>
        <begin position="1187"/>
        <end position="1198"/>
    </location>
</feature>
<keyword evidence="6" id="KW-1185">Reference proteome</keyword>
<dbReference type="GO" id="GO:0000027">
    <property type="term" value="P:ribosomal large subunit assembly"/>
    <property type="evidence" value="ECO:0007669"/>
    <property type="project" value="TreeGrafter"/>
</dbReference>
<dbReference type="OrthoDB" id="5186at2759"/>
<feature type="compositionally biased region" description="Basic and acidic residues" evidence="3">
    <location>
        <begin position="1347"/>
        <end position="1394"/>
    </location>
</feature>
<dbReference type="InterPro" id="IPR002035">
    <property type="entry name" value="VWF_A"/>
</dbReference>
<proteinExistence type="predicted"/>
<keyword evidence="2" id="KW-0067">ATP-binding</keyword>
<feature type="region of interest" description="Disordered" evidence="3">
    <location>
        <begin position="155"/>
        <end position="175"/>
    </location>
</feature>
<sequence>MSELQNLSSSASGFVQRLTSRFPLHADLTGPVLLSVQALVHGLQLLHRHLWQHQSASALAASAAGVADAPQSPASEPGGLQAALGLEVEEALGNPEVLCWWLRWTTLSRRRASLQAPPPHTALQMLRRLSVLQQEDEDLRAKEDIDALTPFKLAKAKKPDDAEDEDAGRQEALFPGENQVEALAALGLNEDGTAETDGAEGDGVVTGGSSLYDLWSTSKVEAGKKRAKTSDSQGQGTKFHLQPQQIADICDFSLECFGEEALALQEADELRLDSLDASLEIFVRLCVCGLASDRATTTLLPAAVGQRLSPLVMLRLLRTARQLQPGPMVLTDAESIGKKRTAAEARRSLHSAAASAFYAESSPAILLQLAAPLAALLTRVRDLLAQFEEHPSLLAIEGLVEKMMALNLLQTTPMVIVTMLELLLGRVVVWEEAASRHVSLQAQTQPLKALVVSLRERQLLEWKGLRQIRERFWERNSSKWWLHLIGLLSEAADSRSLVDELLRFMRTAPLGEFRTRLQMLRAAARLQMEAEGNTSMAGLVAHHVWNFSRKWLPAIEKELAKAQQAMEKEVQDLVKIVRWDLSNYHALKDSASRSHRQLSRAIKRFDDSLQELVDLVLSSASSSAKPAPAHHSRRFTVEAFALATAAEMPSGQVSGRVSDSDEFWSDAQSVVGALPSMLSSLGRMIGQQLLPDSFCLSAAAGSGVLEVAEDLCSETGSVLESLQDQETTLPVKRRRLHGLKEICANFGFVPRPVHDSSFDVADFFCSLLATPFAAEATQKDEPKDDNNEAKPSLQPERPLKRLRTKQRLAEPVPAEDQAGRSFLDDFKAEVECCWARTDDLTYEILHLALRLHSTKSRPKDLTAGEMQVWLGLAAASIQALRCHRERCVAFHNVVAQFEDTCSVSLAEVSLKVPSKMLRATFMLLDRLLEGGQQARLVGKARKAGSCDEAMQAAIASFESTVSFVHGSEEFRCCRATSDFSAHLHVKVRFLHSLIAKASAAIKQMDEGLTSAAGLVPASMASSLKRSCKDLESSLSQLQACLEPPVAPSAEALRPLRLLLLAVQHTREVYSSDPSISMSAATKPTGNEAEQEEEALAVPQLGLGREKHLKALLEILPLSQIHDALGQHLEQLPSSFVSPLAPFSSQILQLARALLLGGLQAALATAEVSFEILRLVCFLMEKGLNSKEEEEQGEGEGEGGTEWQTGTGMGEGEGLKDVTDEIEDDAQLEGTRNEKQEQQPEPEQPKQSEDNAREVGFDLDTEAKAMPQEEDDKNQDEEKDNDDEQDLDRQQGEVDLSKGGTLDEKLWNGEDEDDKDDKEDGDAPEEKEKGPQEDIEAHGAQGEGEADTTAKDENDSKSNQKPSEDDRKADKDAKDVPEQEPQEPDKTEFEDKDAQFDVQMQPQERDGAEGEGEGEGQGEGEGEGDGEGDADSDFIKSDIDMDGDGDGGDDGEGSEGSKCEEDIGDLDAADPGVPEEKPPDDAGAEEQEGIDPCVQGEQKPDQQDQEQQDQDGDKKPENVDPSKAKQKAAEEKVPEPLKQGDPGANPSGKDTTAPQQQQQDDQMFGGSTGEAANFESQAQQDAQDVSAGDERGGSTATATDSKGDAAEMTSAKPQKSSGADKKQSPAKPSPDVGASEERRLQKLDILREADGGNDAMGDQQEAGAEQGLHLADPKSGLEALGECQDAAGADQKAMGADGQADEESDGEAPAMEEDTPGQDQNKMLPNMRLQETEDAQANEKSGVSKDLLQTEVADEDMQLEGFRGGVNSVQAAPGALASARQATTDDMDVDEEGEGGWRKRSEHEAMQLWGQLERSTTPLSAALCEQLRTILEPTLKGRLQGYFRTGKRISMRRVIPFIASNYRRDKIWLRRTKPSKREYQIVVAIDNSRSMKECGVGPNALQTLCVLCQALAQLEVGEYAVLAFGSATPRVLLPLGSGQSHANSFSWAQAGPLLREFTFEEESVQSHNRSLADLMRLSSELFDERNGPNPARPFSQMSIIISDGRFNKNKVRPWVHAALARQQLPLLIIVDAESETPAANASGSKRSVFDLRAVSYEGGNCQVVPYLSDFPFPYYVVVQDLQTLPAILSDVMKQWFELAASA</sequence>
<feature type="compositionally biased region" description="Acidic residues" evidence="3">
    <location>
        <begin position="1408"/>
        <end position="1431"/>
    </location>
</feature>
<evidence type="ECO:0000256" key="3">
    <source>
        <dbReference type="SAM" id="MobiDB-lite"/>
    </source>
</evidence>
<feature type="region of interest" description="Disordered" evidence="3">
    <location>
        <begin position="1185"/>
        <end position="1214"/>
    </location>
</feature>
<feature type="region of interest" description="Disordered" evidence="3">
    <location>
        <begin position="1775"/>
        <end position="1797"/>
    </location>
</feature>
<feature type="region of interest" description="Disordered" evidence="3">
    <location>
        <begin position="1229"/>
        <end position="1722"/>
    </location>
</feature>
<dbReference type="Proteomes" id="UP000604046">
    <property type="component" value="Unassembled WGS sequence"/>
</dbReference>
<feature type="compositionally biased region" description="Basic and acidic residues" evidence="3">
    <location>
        <begin position="1286"/>
        <end position="1307"/>
    </location>
</feature>
<feature type="compositionally biased region" description="Acidic residues" evidence="3">
    <location>
        <begin position="1784"/>
        <end position="1793"/>
    </location>
</feature>
<reference evidence="5" key="1">
    <citation type="submission" date="2021-02" db="EMBL/GenBank/DDBJ databases">
        <authorList>
            <person name="Dougan E. K."/>
            <person name="Rhodes N."/>
            <person name="Thang M."/>
            <person name="Chan C."/>
        </authorList>
    </citation>
    <scope>NUCLEOTIDE SEQUENCE</scope>
</reference>
<feature type="domain" description="VWFA" evidence="4">
    <location>
        <begin position="1879"/>
        <end position="2090"/>
    </location>
</feature>
<accession>A0A812NGS1</accession>
<dbReference type="GO" id="GO:0030687">
    <property type="term" value="C:preribosome, large subunit precursor"/>
    <property type="evidence" value="ECO:0007669"/>
    <property type="project" value="TreeGrafter"/>
</dbReference>
<evidence type="ECO:0000313" key="5">
    <source>
        <dbReference type="EMBL" id="CAE7306236.1"/>
    </source>
</evidence>
<organism evidence="5 6">
    <name type="scientific">Symbiodinium natans</name>
    <dbReference type="NCBI Taxonomy" id="878477"/>
    <lineage>
        <taxon>Eukaryota</taxon>
        <taxon>Sar</taxon>
        <taxon>Alveolata</taxon>
        <taxon>Dinophyceae</taxon>
        <taxon>Suessiales</taxon>
        <taxon>Symbiodiniaceae</taxon>
        <taxon>Symbiodinium</taxon>
    </lineage>
</organism>
<keyword evidence="1" id="KW-0547">Nucleotide-binding</keyword>